<name>A0A1G5RWG4_9FIRM</name>
<dbReference type="CDD" id="cd11613">
    <property type="entry name" value="SAF_AH_GD"/>
    <property type="match status" value="1"/>
</dbReference>
<dbReference type="EMBL" id="FMWL01000004">
    <property type="protein sequence ID" value="SCZ78198.1"/>
    <property type="molecule type" value="Genomic_DNA"/>
</dbReference>
<proteinExistence type="predicted"/>
<evidence type="ECO:0000313" key="3">
    <source>
        <dbReference type="EMBL" id="SCZ78198.1"/>
    </source>
</evidence>
<evidence type="ECO:0000256" key="1">
    <source>
        <dbReference type="ARBA" id="ARBA00023239"/>
    </source>
</evidence>
<dbReference type="GO" id="GO:0016829">
    <property type="term" value="F:lyase activity"/>
    <property type="evidence" value="ECO:0007669"/>
    <property type="project" value="UniProtKB-KW"/>
</dbReference>
<dbReference type="InterPro" id="IPR052172">
    <property type="entry name" value="UxaA_altronate/galactarate_dh"/>
</dbReference>
<dbReference type="GO" id="GO:0019698">
    <property type="term" value="P:D-galacturonate catabolic process"/>
    <property type="evidence" value="ECO:0007669"/>
    <property type="project" value="TreeGrafter"/>
</dbReference>
<organism evidence="3 4">
    <name type="scientific">Acidaminobacter hydrogenoformans DSM 2784</name>
    <dbReference type="NCBI Taxonomy" id="1120920"/>
    <lineage>
        <taxon>Bacteria</taxon>
        <taxon>Bacillati</taxon>
        <taxon>Bacillota</taxon>
        <taxon>Clostridia</taxon>
        <taxon>Peptostreptococcales</taxon>
        <taxon>Acidaminobacteraceae</taxon>
        <taxon>Acidaminobacter</taxon>
    </lineage>
</organism>
<gene>
    <name evidence="3" type="ORF">SAMN03080599_01150</name>
</gene>
<accession>A0A1G5RWG4</accession>
<dbReference type="Pfam" id="PF08666">
    <property type="entry name" value="SAF"/>
    <property type="match status" value="1"/>
</dbReference>
<dbReference type="STRING" id="1120920.SAMN03080599_01150"/>
<sequence length="92" mass="10169">MAVSEVLLIHEKDTVATALRDLSQGERIQVKGFGKVYELEVKESIPIFHKIALVEIAEGELVYKYGEVIGKAKARILPGAYAHVHNIVTLRG</sequence>
<reference evidence="3 4" key="1">
    <citation type="submission" date="2016-10" db="EMBL/GenBank/DDBJ databases">
        <authorList>
            <person name="de Groot N.N."/>
        </authorList>
    </citation>
    <scope>NUCLEOTIDE SEQUENCE [LARGE SCALE GENOMIC DNA]</scope>
    <source>
        <strain evidence="3 4">DSM 2784</strain>
    </source>
</reference>
<dbReference type="InterPro" id="IPR044144">
    <property type="entry name" value="SAF_UxaA/GarD"/>
</dbReference>
<feature type="domain" description="SAF" evidence="2">
    <location>
        <begin position="13"/>
        <end position="88"/>
    </location>
</feature>
<dbReference type="Gene3D" id="2.30.130.110">
    <property type="match status" value="1"/>
</dbReference>
<dbReference type="Proteomes" id="UP000199208">
    <property type="component" value="Unassembled WGS sequence"/>
</dbReference>
<dbReference type="PANTHER" id="PTHR30536">
    <property type="entry name" value="ALTRONATE/GALACTARATE DEHYDRATASE"/>
    <property type="match status" value="1"/>
</dbReference>
<dbReference type="RefSeq" id="WP_092589944.1">
    <property type="nucleotide sequence ID" value="NZ_FMWL01000004.1"/>
</dbReference>
<keyword evidence="1 3" id="KW-0456">Lyase</keyword>
<dbReference type="OrthoDB" id="9804574at2"/>
<dbReference type="InterPro" id="IPR013974">
    <property type="entry name" value="SAF"/>
</dbReference>
<evidence type="ECO:0000313" key="4">
    <source>
        <dbReference type="Proteomes" id="UP000199208"/>
    </source>
</evidence>
<keyword evidence="4" id="KW-1185">Reference proteome</keyword>
<dbReference type="PANTHER" id="PTHR30536:SF5">
    <property type="entry name" value="ALTRONATE DEHYDRATASE"/>
    <property type="match status" value="1"/>
</dbReference>
<evidence type="ECO:0000259" key="2">
    <source>
        <dbReference type="SMART" id="SM00858"/>
    </source>
</evidence>
<dbReference type="AlphaFoldDB" id="A0A1G5RWG4"/>
<protein>
    <submittedName>
        <fullName evidence="3">(2R)-sulfolactate sulfo-lyase subunit alpha</fullName>
    </submittedName>
</protein>
<dbReference type="SMART" id="SM00858">
    <property type="entry name" value="SAF"/>
    <property type="match status" value="1"/>
</dbReference>